<dbReference type="KEGG" id="shg:Sph21_4973"/>
<reference evidence="1" key="1">
    <citation type="submission" date="2011-03" db="EMBL/GenBank/DDBJ databases">
        <title>Complete sequence of Sphingobacterium sp. 21.</title>
        <authorList>
            <consortium name="US DOE Joint Genome Institute"/>
            <person name="Lucas S."/>
            <person name="Copeland A."/>
            <person name="Lapidus A."/>
            <person name="Cheng J.-F."/>
            <person name="Goodwin L."/>
            <person name="Pitluck S."/>
            <person name="Davenport K."/>
            <person name="Detter J.C."/>
            <person name="Han C."/>
            <person name="Tapia R."/>
            <person name="Land M."/>
            <person name="Hauser L."/>
            <person name="Kyrpides N."/>
            <person name="Ivanova N."/>
            <person name="Ovchinnikova G."/>
            <person name="Pagani I."/>
            <person name="Siebers A.K."/>
            <person name="Allgaier M."/>
            <person name="Thelen M.P."/>
            <person name="Hugenholtz P."/>
            <person name="Woyke T."/>
        </authorList>
    </citation>
    <scope>NUCLEOTIDE SEQUENCE</scope>
    <source>
        <strain evidence="1">21</strain>
    </source>
</reference>
<sequence>MNVPVYIMTCLFQPLPFLLLTYLFINSQAFGQSSGSLSTMLTTLDTFYAKHPIEKIHIHTDKPYYALGDTIWFKTYVVAGSRNVPSQFSGAVYVDLIDPTDSLVQALKLPVMNGLAKGSLTLSTDLNAGNYYIRAYTQWMRNADADFFYQQTFPVADPGKDGIAAKASLLKLGEGKSIRRLIKLHFADNKKAPLENRPVSYTLRTNKRYYTGKGITTDQGELLIDISGKEEQDSIYKIQSSLALNKGNIKQHFKVVNDIVDCVEIVFFPEGGNLVSGLVQRIAVKATGPNGKGIAVNGDVRNSKGESQAAWETQHAGMSVFTLNPIADEKYHALIRFPDGSEKYYDLPSINTGGHSLSVFAETGRDSVLVRLQSTPDAYGPLLLLAQHNGEVVFAEDIDQRRPLTQLYIPKRLFPSGINQFTLFDHTGIPLAERIAFFQQADSLRINVPTIRSSFTRDSMRVNLKVSGRDSSIFTSLSVAVIDENKAPVTEGWENTIFTQLLLRSDLRGYIENPAYYFTQVDQQKRDHLDLLMMTQGYRHFAWRAFTTGEGPKAKFAAEPLLQQISGTLLTLHGKPVKDGKITLFSNRLGVYLDTLTDEHGRFRFDNLLIQDSLAFTLQGRKPRGSDKVEIKLDVQTRPSLSQRSFKEETFASGENLQVHLTKRIAGNDFKVHSSGEHQLDEVEITARGSQYLNIRGVSIPLKQLDHIIRPRVSDSSKTLLECIRLWVPDITFGFVDRSRDDRQTNIRPIDNPYTRPKGTVPINIQGADLSGSGAGNITAMQYQNERLQHQFNNSLPALPVLLFGGREIPVLYNGFPIYGDTLSYLLKDQKAFDSDNIKAIYIKKYGGTGAATAFTDMSQIDTRSFLYIETKDGLMFPPNPRWDYTVVKPQGYSMVREFYSPRYDRGRVEASLADRRSTIYWNPDIRVDKKGQASFRYFNAGSEGIYRVVIEGINSHGQLGRAVFHYRVIER</sequence>
<dbReference type="STRING" id="743722.Sph21_4973"/>
<accession>F4C9U1</accession>
<dbReference type="PATRIC" id="fig|743722.3.peg.5271"/>
<protein>
    <submittedName>
        <fullName evidence="1">Uncharacterized protein</fullName>
    </submittedName>
</protein>
<name>F4C9U1_SPHS2</name>
<dbReference type="AlphaFoldDB" id="F4C9U1"/>
<dbReference type="EMBL" id="CP002584">
    <property type="protein sequence ID" value="ADZ81476.1"/>
    <property type="molecule type" value="Genomic_DNA"/>
</dbReference>
<dbReference type="eggNOG" id="COG2373">
    <property type="taxonomic scope" value="Bacteria"/>
</dbReference>
<dbReference type="Gene3D" id="2.60.40.1930">
    <property type="match status" value="1"/>
</dbReference>
<proteinExistence type="predicted"/>
<evidence type="ECO:0000313" key="1">
    <source>
        <dbReference type="EMBL" id="ADZ81476.1"/>
    </source>
</evidence>
<organism evidence="1">
    <name type="scientific">Sphingobacterium sp. (strain 21)</name>
    <dbReference type="NCBI Taxonomy" id="743722"/>
    <lineage>
        <taxon>Bacteria</taxon>
        <taxon>Pseudomonadati</taxon>
        <taxon>Bacteroidota</taxon>
        <taxon>Sphingobacteriia</taxon>
        <taxon>Sphingobacteriales</taxon>
        <taxon>Sphingobacteriaceae</taxon>
        <taxon>Sphingobacterium</taxon>
    </lineage>
</organism>
<dbReference type="HOGENOM" id="CLU_013214_1_0_10"/>
<gene>
    <name evidence="1" type="ordered locus">Sph21_4973</name>
</gene>